<reference evidence="2 3" key="1">
    <citation type="submission" date="2020-02" db="EMBL/GenBank/DDBJ databases">
        <authorList>
            <person name="Kociolek L.K."/>
            <person name="Ozer E.A."/>
        </authorList>
    </citation>
    <scope>NUCLEOTIDE SEQUENCE [LARGE SCALE GENOMIC DNA]</scope>
    <source>
        <strain evidence="2 3">ATCC 14501</strain>
    </source>
</reference>
<gene>
    <name evidence="2" type="ORF">G4D54_10090</name>
</gene>
<name>A0AAP9SEI7_CLOIN</name>
<feature type="transmembrane region" description="Helical" evidence="1">
    <location>
        <begin position="146"/>
        <end position="165"/>
    </location>
</feature>
<organism evidence="2 3">
    <name type="scientific">Clostridium innocuum</name>
    <dbReference type="NCBI Taxonomy" id="1522"/>
    <lineage>
        <taxon>Bacteria</taxon>
        <taxon>Bacillati</taxon>
        <taxon>Bacillota</taxon>
        <taxon>Clostridia</taxon>
        <taxon>Eubacteriales</taxon>
        <taxon>Clostridiaceae</taxon>
        <taxon>Clostridium</taxon>
    </lineage>
</organism>
<evidence type="ECO:0000313" key="2">
    <source>
        <dbReference type="EMBL" id="QJA02760.1"/>
    </source>
</evidence>
<feature type="transmembrane region" description="Helical" evidence="1">
    <location>
        <begin position="222"/>
        <end position="242"/>
    </location>
</feature>
<accession>A0AAP9SEI7</accession>
<proteinExistence type="predicted"/>
<feature type="transmembrane region" description="Helical" evidence="1">
    <location>
        <begin position="172"/>
        <end position="193"/>
    </location>
</feature>
<evidence type="ECO:0000313" key="3">
    <source>
        <dbReference type="Proteomes" id="UP000503330"/>
    </source>
</evidence>
<dbReference type="AlphaFoldDB" id="A0AAP9SEI7"/>
<sequence length="305" mass="35630">MSILLTSTVIVALISFYKWKQSQALERITDSRAEWREGLRKIAIDILEADDYDERILLSELKVRINTKGLMLRLNNLNSEQDKNDYFMQDGYIWELIKKIEISNGKSQKDMLKQKLVEAISLLIKYDWDRSKHEITSNQVTKFNRMTYLLLVLTVILVIGYIFSVKDIKFDLAFALLMIIGLPIIIPFIYLWLDNEYHNYRDYDNLNNHNKKKLYNVEINRMSSLLSGLAIMVVIELVYFIFSNAFEENTWHATLALIIMSAMVYLSHYVSVQAYSELSIYSYFKVAESIIKSIPEIHGCNGDNT</sequence>
<keyword evidence="1" id="KW-1133">Transmembrane helix</keyword>
<dbReference type="GeneID" id="61925889"/>
<dbReference type="Proteomes" id="UP000503330">
    <property type="component" value="Chromosome"/>
</dbReference>
<feature type="transmembrane region" description="Helical" evidence="1">
    <location>
        <begin position="254"/>
        <end position="275"/>
    </location>
</feature>
<protein>
    <submittedName>
        <fullName evidence="2">Uncharacterized protein</fullName>
    </submittedName>
</protein>
<evidence type="ECO:0000256" key="1">
    <source>
        <dbReference type="SAM" id="Phobius"/>
    </source>
</evidence>
<keyword evidence="1" id="KW-0812">Transmembrane</keyword>
<dbReference type="EMBL" id="CP048838">
    <property type="protein sequence ID" value="QJA02760.1"/>
    <property type="molecule type" value="Genomic_DNA"/>
</dbReference>
<dbReference type="RefSeq" id="WP_002608991.1">
    <property type="nucleotide sequence ID" value="NZ_BAAACC010000016.1"/>
</dbReference>
<keyword evidence="1" id="KW-0472">Membrane</keyword>